<name>A0A175W407_9PEZI</name>
<reference evidence="3 4" key="1">
    <citation type="journal article" date="2016" name="Genome Announc.">
        <title>Genome Sequence of Madurella mycetomatis mm55, Isolated from a Human Mycetoma Case in Sudan.</title>
        <authorList>
            <person name="Smit S."/>
            <person name="Derks M.F."/>
            <person name="Bervoets S."/>
            <person name="Fahal A."/>
            <person name="van Leeuwen W."/>
            <person name="van Belkum A."/>
            <person name="van de Sande W.W."/>
        </authorList>
    </citation>
    <scope>NUCLEOTIDE SEQUENCE [LARGE SCALE GENOMIC DNA]</scope>
    <source>
        <strain evidence="4">mm55</strain>
    </source>
</reference>
<dbReference type="VEuPathDB" id="FungiDB:MMYC01_206226"/>
<feature type="domain" description="Heterokaryon incompatibility" evidence="2">
    <location>
        <begin position="202"/>
        <end position="310"/>
    </location>
</feature>
<evidence type="ECO:0000256" key="1">
    <source>
        <dbReference type="SAM" id="MobiDB-lite"/>
    </source>
</evidence>
<dbReference type="Pfam" id="PF06985">
    <property type="entry name" value="HET"/>
    <property type="match status" value="1"/>
</dbReference>
<evidence type="ECO:0000259" key="2">
    <source>
        <dbReference type="Pfam" id="PF06985"/>
    </source>
</evidence>
<feature type="region of interest" description="Disordered" evidence="1">
    <location>
        <begin position="406"/>
        <end position="448"/>
    </location>
</feature>
<gene>
    <name evidence="3" type="ORF">MMYC01_206226</name>
</gene>
<dbReference type="PANTHER" id="PTHR33112:SF8">
    <property type="entry name" value="HETEROKARYON INCOMPATIBILITY DOMAIN-CONTAINING PROTEIN"/>
    <property type="match status" value="1"/>
</dbReference>
<evidence type="ECO:0000313" key="3">
    <source>
        <dbReference type="EMBL" id="KXX78305.1"/>
    </source>
</evidence>
<evidence type="ECO:0000313" key="4">
    <source>
        <dbReference type="Proteomes" id="UP000078237"/>
    </source>
</evidence>
<dbReference type="OrthoDB" id="5362512at2759"/>
<feature type="compositionally biased region" description="Acidic residues" evidence="1">
    <location>
        <begin position="337"/>
        <end position="348"/>
    </location>
</feature>
<sequence length="840" mass="94135">MEALESQQGYLHSEDFESLVLSADRCPLCNLILRQMCIAVRFHVQGDDEITDPREALELFASFMANQHQMLMLDPTPVILQLDKTRQSPSADFVAIGTWLVAVLEEGPEVRLGLFWGRLLLHGDKDSVEPVKPRGSNDEILGRLADWLRERESEVPAWSDAGDDKPLPRRVLDLGCFDDAQPGSGAADIRLVEPAAGQRGQYTALSYCWGGYTECRTLTVNLAERLDRIEFNLLPEVYAHAVTVTRGLGIRYLWIDALCIIQDDEADWIREAATMCDVYWNTVCRIAVTDSKSPAEGFFPPAPIAASVRVPSLDAKVQERQDDESSLYNSLAIEDRGEGEETQGDEEEKAINGSGGNVIPMPLDGTGQIQNELKEEMPLKQASTGNTKQRTPPNLDIFVEEGDALKRISPSPNSDPPDTQKTSPVDSDGGVATSECLDEGGDDRTSLDDMDGFMTRFGKIMQEEDSQVHTEAPEDDFPPEMYITLPRAYSVDVDRGHLNTRGIDKASEFTPIELFPERSFNTIDHLVDNVSAGDGWWPRGTYRKSDNHVVADPWLRICEIYSRCRLSYGTDKLAAMAGLVKKKQQVARSENNTNNFLGLWEESLHVELAWTAAKKAKLKFLRSLNLPSWAWIAYEGGIRFTKEDRNFRDTYRAHLPPVSEIQLVEADVPDMTTPLPLTKPASLTVDVTVRKLDLVSGETVEERHYETREELAASLPFHFDPRTTTTPILLPERSECQEILDSDQRVIGFVSFDEDTRETSDMFCAHISTLLDEARFDAMRRFDNPEVQSVDMSEFQTPILAHALVLVKVAGTENKYRRIGIAQVNYGWITGGARERVKLV</sequence>
<dbReference type="Proteomes" id="UP000078237">
    <property type="component" value="Unassembled WGS sequence"/>
</dbReference>
<comment type="caution">
    <text evidence="3">The sequence shown here is derived from an EMBL/GenBank/DDBJ whole genome shotgun (WGS) entry which is preliminary data.</text>
</comment>
<accession>A0A175W407</accession>
<feature type="region of interest" description="Disordered" evidence="1">
    <location>
        <begin position="319"/>
        <end position="366"/>
    </location>
</feature>
<dbReference type="AlphaFoldDB" id="A0A175W407"/>
<dbReference type="InterPro" id="IPR010730">
    <property type="entry name" value="HET"/>
</dbReference>
<dbReference type="PANTHER" id="PTHR33112">
    <property type="entry name" value="DOMAIN PROTEIN, PUTATIVE-RELATED"/>
    <property type="match status" value="1"/>
</dbReference>
<keyword evidence="4" id="KW-1185">Reference proteome</keyword>
<feature type="compositionally biased region" description="Polar residues" evidence="1">
    <location>
        <begin position="410"/>
        <end position="425"/>
    </location>
</feature>
<dbReference type="EMBL" id="LCTW02000125">
    <property type="protein sequence ID" value="KXX78305.1"/>
    <property type="molecule type" value="Genomic_DNA"/>
</dbReference>
<proteinExistence type="predicted"/>
<organism evidence="3 4">
    <name type="scientific">Madurella mycetomatis</name>
    <dbReference type="NCBI Taxonomy" id="100816"/>
    <lineage>
        <taxon>Eukaryota</taxon>
        <taxon>Fungi</taxon>
        <taxon>Dikarya</taxon>
        <taxon>Ascomycota</taxon>
        <taxon>Pezizomycotina</taxon>
        <taxon>Sordariomycetes</taxon>
        <taxon>Sordariomycetidae</taxon>
        <taxon>Sordariales</taxon>
        <taxon>Sordariales incertae sedis</taxon>
        <taxon>Madurella</taxon>
    </lineage>
</organism>
<protein>
    <recommendedName>
        <fullName evidence="2">Heterokaryon incompatibility domain-containing protein</fullName>
    </recommendedName>
</protein>